<dbReference type="SUPFAM" id="SSF55874">
    <property type="entry name" value="ATPase domain of HSP90 chaperone/DNA topoisomerase II/histidine kinase"/>
    <property type="match status" value="1"/>
</dbReference>
<dbReference type="Pfam" id="PF02518">
    <property type="entry name" value="HATPase_c"/>
    <property type="match status" value="1"/>
</dbReference>
<dbReference type="InterPro" id="IPR011110">
    <property type="entry name" value="Reg_prop"/>
</dbReference>
<keyword evidence="3 6" id="KW-0597">Phosphoprotein</keyword>
<dbReference type="Gene3D" id="3.40.50.2300">
    <property type="match status" value="1"/>
</dbReference>
<keyword evidence="5" id="KW-0804">Transcription</keyword>
<evidence type="ECO:0000259" key="8">
    <source>
        <dbReference type="PROSITE" id="PS50109"/>
    </source>
</evidence>
<evidence type="ECO:0000259" key="7">
    <source>
        <dbReference type="PROSITE" id="PS01124"/>
    </source>
</evidence>
<dbReference type="SUPFAM" id="SSF52172">
    <property type="entry name" value="CheY-like"/>
    <property type="match status" value="1"/>
</dbReference>
<dbReference type="InterPro" id="IPR018060">
    <property type="entry name" value="HTH_AraC"/>
</dbReference>
<feature type="modified residue" description="4-aspartylphosphate" evidence="6">
    <location>
        <position position="1092"/>
    </location>
</feature>
<dbReference type="Gene3D" id="1.10.10.60">
    <property type="entry name" value="Homeodomain-like"/>
    <property type="match status" value="1"/>
</dbReference>
<keyword evidence="11" id="KW-1185">Reference proteome</keyword>
<dbReference type="PROSITE" id="PS50109">
    <property type="entry name" value="HIS_KIN"/>
    <property type="match status" value="1"/>
</dbReference>
<dbReference type="InterPro" id="IPR005467">
    <property type="entry name" value="His_kinase_dom"/>
</dbReference>
<dbReference type="SUPFAM" id="SSF63829">
    <property type="entry name" value="Calcium-dependent phosphotriesterase"/>
    <property type="match status" value="1"/>
</dbReference>
<dbReference type="FunFam" id="2.60.40.10:FF:000791">
    <property type="entry name" value="Two-component system sensor histidine kinase/response regulator"/>
    <property type="match status" value="1"/>
</dbReference>
<dbReference type="Pfam" id="PF12833">
    <property type="entry name" value="HTH_18"/>
    <property type="match status" value="1"/>
</dbReference>
<dbReference type="InterPro" id="IPR009057">
    <property type="entry name" value="Homeodomain-like_sf"/>
</dbReference>
<dbReference type="PANTHER" id="PTHR43547:SF2">
    <property type="entry name" value="HYBRID SIGNAL TRANSDUCTION HISTIDINE KINASE C"/>
    <property type="match status" value="1"/>
</dbReference>
<dbReference type="InterPro" id="IPR036097">
    <property type="entry name" value="HisK_dim/P_sf"/>
</dbReference>
<dbReference type="Pfam" id="PF07495">
    <property type="entry name" value="Y_Y_Y"/>
    <property type="match status" value="1"/>
</dbReference>
<dbReference type="SUPFAM" id="SSF46689">
    <property type="entry name" value="Homeodomain-like"/>
    <property type="match status" value="1"/>
</dbReference>
<dbReference type="InterPro" id="IPR036890">
    <property type="entry name" value="HATPase_C_sf"/>
</dbReference>
<dbReference type="PROSITE" id="PS01124">
    <property type="entry name" value="HTH_ARAC_FAMILY_2"/>
    <property type="match status" value="1"/>
</dbReference>
<evidence type="ECO:0000259" key="9">
    <source>
        <dbReference type="PROSITE" id="PS50110"/>
    </source>
</evidence>
<name>A0A512RPB8_9BACT</name>
<evidence type="ECO:0000256" key="5">
    <source>
        <dbReference type="ARBA" id="ARBA00023163"/>
    </source>
</evidence>
<protein>
    <recommendedName>
        <fullName evidence="2">histidine kinase</fullName>
        <ecNumber evidence="2">2.7.13.3</ecNumber>
    </recommendedName>
</protein>
<dbReference type="InterPro" id="IPR001789">
    <property type="entry name" value="Sig_transdc_resp-reg_receiver"/>
</dbReference>
<evidence type="ECO:0000256" key="3">
    <source>
        <dbReference type="ARBA" id="ARBA00022553"/>
    </source>
</evidence>
<dbReference type="Pfam" id="PF07494">
    <property type="entry name" value="Reg_prop"/>
    <property type="match status" value="3"/>
</dbReference>
<evidence type="ECO:0000256" key="4">
    <source>
        <dbReference type="ARBA" id="ARBA00023015"/>
    </source>
</evidence>
<dbReference type="InterPro" id="IPR011006">
    <property type="entry name" value="CheY-like_superfamily"/>
</dbReference>
<keyword evidence="10" id="KW-0418">Kinase</keyword>
<dbReference type="Proteomes" id="UP000321436">
    <property type="component" value="Unassembled WGS sequence"/>
</dbReference>
<dbReference type="SUPFAM" id="SSF47384">
    <property type="entry name" value="Homodimeric domain of signal transducing histidine kinase"/>
    <property type="match status" value="1"/>
</dbReference>
<dbReference type="GO" id="GO:0000155">
    <property type="term" value="F:phosphorelay sensor kinase activity"/>
    <property type="evidence" value="ECO:0007669"/>
    <property type="project" value="InterPro"/>
</dbReference>
<dbReference type="CDD" id="cd00082">
    <property type="entry name" value="HisKA"/>
    <property type="match status" value="1"/>
</dbReference>
<dbReference type="InterPro" id="IPR011123">
    <property type="entry name" value="Y_Y_Y"/>
</dbReference>
<dbReference type="InterPro" id="IPR011047">
    <property type="entry name" value="Quinoprotein_ADH-like_sf"/>
</dbReference>
<keyword evidence="4" id="KW-0805">Transcription regulation</keyword>
<sequence length="1296" mass="147286">MNGVSRYDGYSFRKYYNNNDPNSISGNWAFAICEDAAQRIWIGTLDGLNVFDAKTGQFKAYQHAAGDSTSIFSNNITSLLFDTSGKLWIGTREGLTKLDPATGKFERFSEAPFRTYISSIIRSDGDHIWIATAMGVVRFNTRSGAHRFYEISVKPDPYGAYFWSLLEDQKDLYIATGSEGIIRLSYDPGTGDYGKQSYLDQHLHQTEVFDICKSPAGDFWLATDRGIAKIEHPGTTASKVSFYRNNPLNNQSLSNNTVYKVFIDRTDNLWCGTELGLNKLNLHILPFQYFTFKDPSAKDQVRSIFTPDGENIWIGTAKNACYQFNIRDNATKPFRFQPSAFNSHRSIYMDGRETWMGTLGGAMKVDRRGAATMVKEATGLAIFTILRDSRENTWLGTNDGLIQIRKDGSHLKYAHDPANPRSLSSSFVHSLHEDHNGFIWVGFETSGLSYLNPSTGVFTRVTPNKAGEKVFGNIIYSILEYPANVIWAGSESGLNRITLNSLNNGQYDYNVKNYFEQDGLADQSVNGILAGKDNSLWISTIKGLLHFDVRTEQFRHYLPTLNFSLGCAYRFDAHNLLFGAADGFLVFDPEKISHNDVLPEVAISELKLFNKEVGIGKAFNGDVILEQSITETKEISLGYRNNVFTLGFVGLHFSDPENNAYAYKMEGFDNDWIYTSAAERAVTYTNLDPGTYTFQVKAANSFGKWNEKPATLTIHIFPPWWKTWWAKLLYFIAFNIILVILIRYLVKQSRQRHEFETERLLRLKDEELHQEQLGFFTNITHELQTPLTLINGSIERFLYKKEQSTDRNYFLSMIHQQSSRLTYLVNQLLDFRKAEAGHLQRHDGHLDVSGLLTGIANLFVPLCEQKKLQYSILVEPGITGWMDKDKLEKIIFNLLSNAFKHSESEEEIIFSVYPAGADKALEITVANSGCRLSQEQLGKIFDKFFVVNAANDDKYSHGIGLAFTQQLVNLLGGRISATSENNWISFKVWLPLAEAGETETPQSQSPSYLLRSIASGPDAEVQRSAREHNKHALVAALEGQDKKSILVVEDEPAIRYLLRDILAENYIVYEAENGRLALELMKNTLPDLIISDIMMPEIDGLELCNKVKNSPDTCHIPFIHLSARGTLEQKTEGYDVGADAYIPKPFDTAHLLVRVRNLLEYRQRLLNLFKKDDLTNRIAEEELADGDKSFLNRIVQIIEENMDNTELDAAFLEEKLVVSKMQLYRKLKALSDMAPSEFIRHIRLQRAGVLLVSTQLTVSEIFYKTGFNNKSYFFKEFKKRYQCSPKEYRDQHRIHA</sequence>
<evidence type="ECO:0000256" key="1">
    <source>
        <dbReference type="ARBA" id="ARBA00000085"/>
    </source>
</evidence>
<dbReference type="InterPro" id="IPR015943">
    <property type="entry name" value="WD40/YVTN_repeat-like_dom_sf"/>
</dbReference>
<organism evidence="10 11">
    <name type="scientific">Chitinophaga cymbidii</name>
    <dbReference type="NCBI Taxonomy" id="1096750"/>
    <lineage>
        <taxon>Bacteria</taxon>
        <taxon>Pseudomonadati</taxon>
        <taxon>Bacteroidota</taxon>
        <taxon>Chitinophagia</taxon>
        <taxon>Chitinophagales</taxon>
        <taxon>Chitinophagaceae</taxon>
        <taxon>Chitinophaga</taxon>
    </lineage>
</organism>
<dbReference type="Gene3D" id="3.30.565.10">
    <property type="entry name" value="Histidine kinase-like ATPase, C-terminal domain"/>
    <property type="match status" value="1"/>
</dbReference>
<dbReference type="GO" id="GO:0043565">
    <property type="term" value="F:sequence-specific DNA binding"/>
    <property type="evidence" value="ECO:0007669"/>
    <property type="project" value="InterPro"/>
</dbReference>
<feature type="domain" description="HTH araC/xylS-type" evidence="7">
    <location>
        <begin position="1192"/>
        <end position="1291"/>
    </location>
</feature>
<dbReference type="SUPFAM" id="SSF50998">
    <property type="entry name" value="Quinoprotein alcohol dehydrogenase-like"/>
    <property type="match status" value="1"/>
</dbReference>
<reference evidence="10 11" key="1">
    <citation type="submission" date="2019-07" db="EMBL/GenBank/DDBJ databases">
        <title>Whole genome shotgun sequence of Chitinophaga cymbidii NBRC 109752.</title>
        <authorList>
            <person name="Hosoyama A."/>
            <person name="Uohara A."/>
            <person name="Ohji S."/>
            <person name="Ichikawa N."/>
        </authorList>
    </citation>
    <scope>NUCLEOTIDE SEQUENCE [LARGE SCALE GENOMIC DNA]</scope>
    <source>
        <strain evidence="10 11">NBRC 109752</strain>
    </source>
</reference>
<dbReference type="SMART" id="SM00342">
    <property type="entry name" value="HTH_ARAC"/>
    <property type="match status" value="1"/>
</dbReference>
<dbReference type="EC" id="2.7.13.3" evidence="2"/>
<dbReference type="SMART" id="SM00387">
    <property type="entry name" value="HATPase_c"/>
    <property type="match status" value="1"/>
</dbReference>
<accession>A0A512RPB8</accession>
<evidence type="ECO:0000256" key="6">
    <source>
        <dbReference type="PROSITE-ProRule" id="PRU00169"/>
    </source>
</evidence>
<dbReference type="InterPro" id="IPR003661">
    <property type="entry name" value="HisK_dim/P_dom"/>
</dbReference>
<evidence type="ECO:0000256" key="2">
    <source>
        <dbReference type="ARBA" id="ARBA00012438"/>
    </source>
</evidence>
<gene>
    <name evidence="10" type="ORF">CCY01nite_37870</name>
</gene>
<dbReference type="Gene3D" id="1.10.287.130">
    <property type="match status" value="1"/>
</dbReference>
<feature type="domain" description="Response regulatory" evidence="9">
    <location>
        <begin position="1044"/>
        <end position="1159"/>
    </location>
</feature>
<dbReference type="SMART" id="SM00388">
    <property type="entry name" value="HisKA"/>
    <property type="match status" value="1"/>
</dbReference>
<evidence type="ECO:0000313" key="11">
    <source>
        <dbReference type="Proteomes" id="UP000321436"/>
    </source>
</evidence>
<dbReference type="Gene3D" id="2.60.40.10">
    <property type="entry name" value="Immunoglobulins"/>
    <property type="match status" value="1"/>
</dbReference>
<comment type="catalytic activity">
    <reaction evidence="1">
        <text>ATP + protein L-histidine = ADP + protein N-phospho-L-histidine.</text>
        <dbReference type="EC" id="2.7.13.3"/>
    </reaction>
</comment>
<evidence type="ECO:0000313" key="10">
    <source>
        <dbReference type="EMBL" id="GEP97527.1"/>
    </source>
</evidence>
<dbReference type="Gene3D" id="2.130.10.10">
    <property type="entry name" value="YVTN repeat-like/Quinoprotein amine dehydrogenase"/>
    <property type="match status" value="2"/>
</dbReference>
<comment type="caution">
    <text evidence="10">The sequence shown here is derived from an EMBL/GenBank/DDBJ whole genome shotgun (WGS) entry which is preliminary data.</text>
</comment>
<dbReference type="PROSITE" id="PS50110">
    <property type="entry name" value="RESPONSE_REGULATORY"/>
    <property type="match status" value="1"/>
</dbReference>
<dbReference type="Pfam" id="PF00072">
    <property type="entry name" value="Response_reg"/>
    <property type="match status" value="1"/>
</dbReference>
<dbReference type="EMBL" id="BKAU01000005">
    <property type="protein sequence ID" value="GEP97527.1"/>
    <property type="molecule type" value="Genomic_DNA"/>
</dbReference>
<dbReference type="PANTHER" id="PTHR43547">
    <property type="entry name" value="TWO-COMPONENT HISTIDINE KINASE"/>
    <property type="match status" value="1"/>
</dbReference>
<dbReference type="Pfam" id="PF00512">
    <property type="entry name" value="HisKA"/>
    <property type="match status" value="1"/>
</dbReference>
<dbReference type="InterPro" id="IPR003594">
    <property type="entry name" value="HATPase_dom"/>
</dbReference>
<dbReference type="GO" id="GO:0003700">
    <property type="term" value="F:DNA-binding transcription factor activity"/>
    <property type="evidence" value="ECO:0007669"/>
    <property type="project" value="InterPro"/>
</dbReference>
<dbReference type="SMART" id="SM00448">
    <property type="entry name" value="REC"/>
    <property type="match status" value="1"/>
</dbReference>
<dbReference type="CDD" id="cd00146">
    <property type="entry name" value="PKD"/>
    <property type="match status" value="1"/>
</dbReference>
<dbReference type="InterPro" id="IPR013783">
    <property type="entry name" value="Ig-like_fold"/>
</dbReference>
<feature type="domain" description="Histidine kinase" evidence="8">
    <location>
        <begin position="778"/>
        <end position="994"/>
    </location>
</feature>
<proteinExistence type="predicted"/>
<keyword evidence="10" id="KW-0808">Transferase</keyword>